<dbReference type="SFLD" id="SFLDG01082">
    <property type="entry name" value="B12-binding_domain_containing"/>
    <property type="match status" value="1"/>
</dbReference>
<dbReference type="SFLD" id="SFLDF00303">
    <property type="entry name" value="hopanoid_C2-methyltransferase"/>
    <property type="match status" value="1"/>
</dbReference>
<comment type="caution">
    <text evidence="7">The sequence shown here is derived from an EMBL/GenBank/DDBJ whole genome shotgun (WGS) entry which is preliminary data.</text>
</comment>
<dbReference type="CDD" id="cd01335">
    <property type="entry name" value="Radical_SAM"/>
    <property type="match status" value="1"/>
</dbReference>
<dbReference type="Gene3D" id="3.40.50.280">
    <property type="entry name" value="Cobalamin-binding domain"/>
    <property type="match status" value="1"/>
</dbReference>
<dbReference type="Proteomes" id="UP001207408">
    <property type="component" value="Unassembled WGS sequence"/>
</dbReference>
<dbReference type="GO" id="GO:0005829">
    <property type="term" value="C:cytosol"/>
    <property type="evidence" value="ECO:0007669"/>
    <property type="project" value="TreeGrafter"/>
</dbReference>
<dbReference type="InterPro" id="IPR007197">
    <property type="entry name" value="rSAM"/>
</dbReference>
<dbReference type="SMART" id="SM00729">
    <property type="entry name" value="Elp3"/>
    <property type="match status" value="1"/>
</dbReference>
<keyword evidence="5" id="KW-0411">Iron-sulfur</keyword>
<accession>A0AAE3SMD8</accession>
<dbReference type="AlphaFoldDB" id="A0AAE3SMD8"/>
<dbReference type="Gene3D" id="3.80.30.20">
    <property type="entry name" value="tm_1862 like domain"/>
    <property type="match status" value="1"/>
</dbReference>
<proteinExistence type="predicted"/>
<organism evidence="7 8">
    <name type="scientific">Plebeiibacterium marinum</name>
    <dbReference type="NCBI Taxonomy" id="2992111"/>
    <lineage>
        <taxon>Bacteria</taxon>
        <taxon>Pseudomonadati</taxon>
        <taxon>Bacteroidota</taxon>
        <taxon>Bacteroidia</taxon>
        <taxon>Marinilabiliales</taxon>
        <taxon>Marinilabiliaceae</taxon>
        <taxon>Plebeiibacterium</taxon>
    </lineage>
</organism>
<dbReference type="GO" id="GO:0046872">
    <property type="term" value="F:metal ion binding"/>
    <property type="evidence" value="ECO:0007669"/>
    <property type="project" value="UniProtKB-KW"/>
</dbReference>
<name>A0AAE3SMD8_9BACT</name>
<reference evidence="7" key="1">
    <citation type="submission" date="2022-10" db="EMBL/GenBank/DDBJ databases">
        <authorList>
            <person name="Yu W.X."/>
        </authorList>
    </citation>
    <scope>NUCLEOTIDE SEQUENCE</scope>
    <source>
        <strain evidence="7">D04</strain>
    </source>
</reference>
<dbReference type="GO" id="GO:0051536">
    <property type="term" value="F:iron-sulfur cluster binding"/>
    <property type="evidence" value="ECO:0007669"/>
    <property type="project" value="UniProtKB-KW"/>
</dbReference>
<dbReference type="InterPro" id="IPR006638">
    <property type="entry name" value="Elp3/MiaA/NifB-like_rSAM"/>
</dbReference>
<protein>
    <submittedName>
        <fullName evidence="7">DUF4070 domain-containing protein</fullName>
    </submittedName>
</protein>
<dbReference type="InterPro" id="IPR023404">
    <property type="entry name" value="rSAM_horseshoe"/>
</dbReference>
<keyword evidence="8" id="KW-1185">Reference proteome</keyword>
<dbReference type="EMBL" id="JAPDPI010000046">
    <property type="protein sequence ID" value="MCW3807445.1"/>
    <property type="molecule type" value="Genomic_DNA"/>
</dbReference>
<evidence type="ECO:0000313" key="7">
    <source>
        <dbReference type="EMBL" id="MCW3807445.1"/>
    </source>
</evidence>
<dbReference type="InterPro" id="IPR034466">
    <property type="entry name" value="Methyltransferase_Class_B"/>
</dbReference>
<evidence type="ECO:0000256" key="4">
    <source>
        <dbReference type="ARBA" id="ARBA00023004"/>
    </source>
</evidence>
<keyword evidence="2" id="KW-0949">S-adenosyl-L-methionine</keyword>
<dbReference type="SFLD" id="SFLDS00029">
    <property type="entry name" value="Radical_SAM"/>
    <property type="match status" value="1"/>
</dbReference>
<evidence type="ECO:0000256" key="5">
    <source>
        <dbReference type="ARBA" id="ARBA00023014"/>
    </source>
</evidence>
<evidence type="ECO:0000313" key="8">
    <source>
        <dbReference type="Proteomes" id="UP001207408"/>
    </source>
</evidence>
<dbReference type="PANTHER" id="PTHR43409">
    <property type="entry name" value="ANAEROBIC MAGNESIUM-PROTOPORPHYRIN IX MONOMETHYL ESTER CYCLASE-RELATED"/>
    <property type="match status" value="1"/>
</dbReference>
<comment type="cofactor">
    <cofactor evidence="1">
        <name>[4Fe-4S] cluster</name>
        <dbReference type="ChEBI" id="CHEBI:49883"/>
    </cofactor>
</comment>
<dbReference type="GO" id="GO:0003824">
    <property type="term" value="F:catalytic activity"/>
    <property type="evidence" value="ECO:0007669"/>
    <property type="project" value="InterPro"/>
</dbReference>
<evidence type="ECO:0000256" key="2">
    <source>
        <dbReference type="ARBA" id="ARBA00022691"/>
    </source>
</evidence>
<gene>
    <name evidence="7" type="ORF">OM074_17570</name>
</gene>
<dbReference type="InterPro" id="IPR025274">
    <property type="entry name" value="DUF4070"/>
</dbReference>
<dbReference type="RefSeq" id="WP_301201852.1">
    <property type="nucleotide sequence ID" value="NZ_JAPDPI010000046.1"/>
</dbReference>
<dbReference type="SFLD" id="SFLDG01123">
    <property type="entry name" value="methyltransferase_(Class_B)"/>
    <property type="match status" value="1"/>
</dbReference>
<feature type="domain" description="Radical SAM core" evidence="6">
    <location>
        <begin position="159"/>
        <end position="392"/>
    </location>
</feature>
<dbReference type="Pfam" id="PF13282">
    <property type="entry name" value="DUF4070"/>
    <property type="match status" value="1"/>
</dbReference>
<dbReference type="PROSITE" id="PS51918">
    <property type="entry name" value="RADICAL_SAM"/>
    <property type="match status" value="1"/>
</dbReference>
<dbReference type="InterPro" id="IPR051198">
    <property type="entry name" value="BchE-like"/>
</dbReference>
<keyword evidence="4" id="KW-0408">Iron</keyword>
<dbReference type="Pfam" id="PF04055">
    <property type="entry name" value="Radical_SAM"/>
    <property type="match status" value="1"/>
</dbReference>
<dbReference type="InterPro" id="IPR058240">
    <property type="entry name" value="rSAM_sf"/>
</dbReference>
<keyword evidence="3" id="KW-0479">Metal-binding</keyword>
<evidence type="ECO:0000256" key="1">
    <source>
        <dbReference type="ARBA" id="ARBA00001966"/>
    </source>
</evidence>
<evidence type="ECO:0000256" key="3">
    <source>
        <dbReference type="ARBA" id="ARBA00022723"/>
    </source>
</evidence>
<dbReference type="PANTHER" id="PTHR43409:SF3">
    <property type="entry name" value="HYPOTHETICAL METHYLTRANSFERASE"/>
    <property type="match status" value="1"/>
</dbReference>
<sequence>MKILFVYPLYPDSFWSFKHALKFISKKAAVPPLGLITVSAMLPTNWQKKLIDLNVSELDLKDVVWADYVFISAMYIQKESVKKTISECVKHKKKIVAGGPLFTQEYKNYPLIDHFVLNEAEITLPLFLADLSIGQPQRIYTTDQYADLSLSPVPDYHLLELKKYVFMNIQVSRGCPFSCDFCEITSLLGHKVRMKNTSQTIKELEALYQLNWRGPVSIVDDNFIGNKKEIKTHFLPTLKTWLHKHQYPFVFNIQSSIDLADDKELMSLMIETGFTSTFIGIETPDEIALRTCNKVQNKNRDLLESIRAIQNSGLQVSGGFIVGFDSDTPSVFQRQIDFIQKSGIVSAMVGLLNAPKNTVLYKRLETENRLTTEATGNNTDSSMNFIPKMDLDELLDGYKKIIHNIYAAKPYYKRLRRLLMNYNRLDKRRNKINFSLINAFLKSMYVIGIVNKGRIEYWKLLIWTLFNKPGLFSDAITFTIYGYHFRTIYGLRQSR</sequence>
<dbReference type="InterPro" id="IPR034530">
    <property type="entry name" value="HpnP-like"/>
</dbReference>
<dbReference type="SUPFAM" id="SSF102114">
    <property type="entry name" value="Radical SAM enzymes"/>
    <property type="match status" value="1"/>
</dbReference>
<evidence type="ECO:0000259" key="6">
    <source>
        <dbReference type="PROSITE" id="PS51918"/>
    </source>
</evidence>